<accession>A0A834HA85</accession>
<gene>
    <name evidence="3" type="ORF">RHSIM_Rhsim03G0151100</name>
</gene>
<feature type="signal peptide" evidence="2">
    <location>
        <begin position="1"/>
        <end position="21"/>
    </location>
</feature>
<dbReference type="OrthoDB" id="1937538at2759"/>
<proteinExistence type="predicted"/>
<organism evidence="3 4">
    <name type="scientific">Rhododendron simsii</name>
    <name type="common">Sims's rhododendron</name>
    <dbReference type="NCBI Taxonomy" id="118357"/>
    <lineage>
        <taxon>Eukaryota</taxon>
        <taxon>Viridiplantae</taxon>
        <taxon>Streptophyta</taxon>
        <taxon>Embryophyta</taxon>
        <taxon>Tracheophyta</taxon>
        <taxon>Spermatophyta</taxon>
        <taxon>Magnoliopsida</taxon>
        <taxon>eudicotyledons</taxon>
        <taxon>Gunneridae</taxon>
        <taxon>Pentapetalae</taxon>
        <taxon>asterids</taxon>
        <taxon>Ericales</taxon>
        <taxon>Ericaceae</taxon>
        <taxon>Ericoideae</taxon>
        <taxon>Rhodoreae</taxon>
        <taxon>Rhododendron</taxon>
    </lineage>
</organism>
<evidence type="ECO:0000256" key="2">
    <source>
        <dbReference type="SAM" id="SignalP"/>
    </source>
</evidence>
<evidence type="ECO:0000313" key="3">
    <source>
        <dbReference type="EMBL" id="KAF7148416.1"/>
    </source>
</evidence>
<name>A0A834HA85_RHOSS</name>
<keyword evidence="2" id="KW-0732">Signal</keyword>
<dbReference type="Proteomes" id="UP000626092">
    <property type="component" value="Unassembled WGS sequence"/>
</dbReference>
<reference evidence="3" key="1">
    <citation type="submission" date="2019-11" db="EMBL/GenBank/DDBJ databases">
        <authorList>
            <person name="Liu Y."/>
            <person name="Hou J."/>
            <person name="Li T.-Q."/>
            <person name="Guan C.-H."/>
            <person name="Wu X."/>
            <person name="Wu H.-Z."/>
            <person name="Ling F."/>
            <person name="Zhang R."/>
            <person name="Shi X.-G."/>
            <person name="Ren J.-P."/>
            <person name="Chen E.-F."/>
            <person name="Sun J.-M."/>
        </authorList>
    </citation>
    <scope>NUCLEOTIDE SEQUENCE</scope>
    <source>
        <strain evidence="3">Adult_tree_wgs_1</strain>
        <tissue evidence="3">Leaves</tissue>
    </source>
</reference>
<keyword evidence="4" id="KW-1185">Reference proteome</keyword>
<comment type="caution">
    <text evidence="3">The sequence shown here is derived from an EMBL/GenBank/DDBJ whole genome shotgun (WGS) entry which is preliminary data.</text>
</comment>
<feature type="compositionally biased region" description="Basic and acidic residues" evidence="1">
    <location>
        <begin position="127"/>
        <end position="138"/>
    </location>
</feature>
<evidence type="ECO:0000256" key="1">
    <source>
        <dbReference type="SAM" id="MobiDB-lite"/>
    </source>
</evidence>
<protein>
    <submittedName>
        <fullName evidence="3">Uncharacterized protein</fullName>
    </submittedName>
</protein>
<feature type="chain" id="PRO_5032428084" evidence="2">
    <location>
        <begin position="22"/>
        <end position="196"/>
    </location>
</feature>
<dbReference type="AlphaFoldDB" id="A0A834HA85"/>
<feature type="compositionally biased region" description="Low complexity" evidence="1">
    <location>
        <begin position="174"/>
        <end position="190"/>
    </location>
</feature>
<dbReference type="EMBL" id="WJXA01000003">
    <property type="protein sequence ID" value="KAF7148416.1"/>
    <property type="molecule type" value="Genomic_DNA"/>
</dbReference>
<evidence type="ECO:0000313" key="4">
    <source>
        <dbReference type="Proteomes" id="UP000626092"/>
    </source>
</evidence>
<feature type="region of interest" description="Disordered" evidence="1">
    <location>
        <begin position="112"/>
        <end position="196"/>
    </location>
</feature>
<sequence>MGHRHLFFAALAKAKVTLVLESDGVKAPPAAPRRTRVNLLSLFVGVYDFTHNESHNVNESYILLPNSSTQNHRQITQLTPPMAKPNTLYRLTATILIFLIISHSSSARPLNGLNPSAQLPENLSLPGEHRGGPSEKDSSQQVLPCEMESDQNSGTEFGSAARSRLGGRYGPLFLSMLPKGSMPSSGPSKGTNDKKN</sequence>